<dbReference type="EMBL" id="UGOW01000001">
    <property type="protein sequence ID" value="STY16689.1"/>
    <property type="molecule type" value="Genomic_DNA"/>
</dbReference>
<reference evidence="3 5" key="2">
    <citation type="submission" date="2018-06" db="EMBL/GenBank/DDBJ databases">
        <authorList>
            <consortium name="Pathogen Informatics"/>
            <person name="Doyle S."/>
        </authorList>
    </citation>
    <scope>NUCLEOTIDE SEQUENCE [LARGE SCALE GENOMIC DNA]</scope>
    <source>
        <strain evidence="3 5">NCTC12376</strain>
    </source>
</reference>
<dbReference type="STRING" id="45072.Lqua_2189"/>
<dbReference type="NCBIfam" id="TIGR02743">
    <property type="entry name" value="TraW"/>
    <property type="match status" value="1"/>
</dbReference>
<feature type="signal peptide" evidence="1">
    <location>
        <begin position="1"/>
        <end position="19"/>
    </location>
</feature>
<protein>
    <submittedName>
        <fullName evidence="3">Type-F conjugative transfer system protein</fullName>
    </submittedName>
</protein>
<name>A0A378KRA2_9GAMM</name>
<evidence type="ECO:0000313" key="3">
    <source>
        <dbReference type="EMBL" id="STY16689.1"/>
    </source>
</evidence>
<dbReference type="RefSeq" id="WP_058474329.1">
    <property type="nucleotide sequence ID" value="NZ_CAAAIL010000008.1"/>
</dbReference>
<reference evidence="2 4" key="1">
    <citation type="submission" date="2015-11" db="EMBL/GenBank/DDBJ databases">
        <title>Genomic analysis of 38 Legionella species identifies large and diverse effector repertoires.</title>
        <authorList>
            <person name="Burstein D."/>
            <person name="Amaro F."/>
            <person name="Zusman T."/>
            <person name="Lifshitz Z."/>
            <person name="Cohen O."/>
            <person name="Gilbert J.A."/>
            <person name="Pupko T."/>
            <person name="Shuman H.A."/>
            <person name="Segal G."/>
        </authorList>
    </citation>
    <scope>NUCLEOTIDE SEQUENCE [LARGE SCALE GENOMIC DNA]</scope>
    <source>
        <strain evidence="2 4">ATCC 49507</strain>
    </source>
</reference>
<evidence type="ECO:0000313" key="5">
    <source>
        <dbReference type="Proteomes" id="UP000254230"/>
    </source>
</evidence>
<dbReference type="Proteomes" id="UP000254230">
    <property type="component" value="Unassembled WGS sequence"/>
</dbReference>
<gene>
    <name evidence="3" type="primary">traW</name>
    <name evidence="2" type="ORF">Lqua_2189</name>
    <name evidence="3" type="ORF">NCTC12376_00480</name>
</gene>
<proteinExistence type="predicted"/>
<evidence type="ECO:0000313" key="2">
    <source>
        <dbReference type="EMBL" id="KTD47796.1"/>
    </source>
</evidence>
<keyword evidence="1" id="KW-0732">Signal</keyword>
<evidence type="ECO:0000313" key="4">
    <source>
        <dbReference type="Proteomes" id="UP000054639"/>
    </source>
</evidence>
<feature type="chain" id="PRO_5016748212" evidence="1">
    <location>
        <begin position="20"/>
        <end position="211"/>
    </location>
</feature>
<dbReference type="Proteomes" id="UP000054639">
    <property type="component" value="Unassembled WGS sequence"/>
</dbReference>
<organism evidence="3 5">
    <name type="scientific">Legionella quateirensis</name>
    <dbReference type="NCBI Taxonomy" id="45072"/>
    <lineage>
        <taxon>Bacteria</taxon>
        <taxon>Pseudomonadati</taxon>
        <taxon>Pseudomonadota</taxon>
        <taxon>Gammaproteobacteria</taxon>
        <taxon>Legionellales</taxon>
        <taxon>Legionellaceae</taxon>
        <taxon>Legionella</taxon>
    </lineage>
</organism>
<sequence>MKKTLIFFLMFILSSQTIARSFGVVGETFLIAEESFLKLIEDRLAVLSSNGELNTLNQQWLKTVANHADRPTPLELPRALRTRLHHYKPEVVLSQAITDINGRILYPIGTRVNALKNLHSYLPCWLFFNADDEAQLHWVQKEMSKCPNPKMILTGGAVSKAERILQNIIYFDQAGRISRKLQISSVPARVQREGIQLRIDELAIKENGDVL</sequence>
<evidence type="ECO:0000256" key="1">
    <source>
        <dbReference type="SAM" id="SignalP"/>
    </source>
</evidence>
<accession>A0A378KRA2</accession>
<dbReference type="AlphaFoldDB" id="A0A378KRA2"/>
<keyword evidence="4" id="KW-1185">Reference proteome</keyword>
<dbReference type="InterPro" id="IPR014114">
    <property type="entry name" value="TraW"/>
</dbReference>
<dbReference type="EMBL" id="LNYR01000031">
    <property type="protein sequence ID" value="KTD47796.1"/>
    <property type="molecule type" value="Genomic_DNA"/>
</dbReference>
<dbReference type="OrthoDB" id="7171737at2"/>